<dbReference type="RefSeq" id="WP_160614606.1">
    <property type="nucleotide sequence ID" value="NZ_WTYZ01000001.1"/>
</dbReference>
<keyword evidence="1" id="KW-0732">Signal</keyword>
<dbReference type="InterPro" id="IPR031325">
    <property type="entry name" value="RHS_repeat"/>
</dbReference>
<dbReference type="OrthoDB" id="6057489at2"/>
<dbReference type="PANTHER" id="PTHR32305:SF15">
    <property type="entry name" value="PROTEIN RHSA-RELATED"/>
    <property type="match status" value="1"/>
</dbReference>
<reference evidence="2 3" key="1">
    <citation type="submission" date="2019-12" db="EMBL/GenBank/DDBJ databases">
        <title>Genomic-based taxomic classification of the family Erythrobacteraceae.</title>
        <authorList>
            <person name="Xu L."/>
        </authorList>
    </citation>
    <scope>NUCLEOTIDE SEQUENCE [LARGE SCALE GENOMIC DNA]</scope>
    <source>
        <strain evidence="2 3">KCTC 42006</strain>
    </source>
</reference>
<dbReference type="NCBIfam" id="TIGR01643">
    <property type="entry name" value="YD_repeat_2x"/>
    <property type="match status" value="4"/>
</dbReference>
<dbReference type="InterPro" id="IPR022385">
    <property type="entry name" value="Rhs_assc_core"/>
</dbReference>
<comment type="caution">
    <text evidence="2">The sequence shown here is derived from an EMBL/GenBank/DDBJ whole genome shotgun (WGS) entry which is preliminary data.</text>
</comment>
<feature type="chain" id="PRO_5032459601" description="RHS repeat-associated core domain-containing protein" evidence="1">
    <location>
        <begin position="26"/>
        <end position="1464"/>
    </location>
</feature>
<name>A0A844ZBS6_9SPHN</name>
<dbReference type="NCBIfam" id="TIGR03696">
    <property type="entry name" value="Rhs_assc_core"/>
    <property type="match status" value="1"/>
</dbReference>
<dbReference type="Pfam" id="PF05593">
    <property type="entry name" value="RHS_repeat"/>
    <property type="match status" value="3"/>
</dbReference>
<dbReference type="Proteomes" id="UP000460290">
    <property type="component" value="Unassembled WGS sequence"/>
</dbReference>
<dbReference type="EMBL" id="WTYZ01000001">
    <property type="protein sequence ID" value="MXO84360.1"/>
    <property type="molecule type" value="Genomic_DNA"/>
</dbReference>
<evidence type="ECO:0008006" key="4">
    <source>
        <dbReference type="Google" id="ProtNLM"/>
    </source>
</evidence>
<accession>A0A844ZBS6</accession>
<evidence type="ECO:0000313" key="2">
    <source>
        <dbReference type="EMBL" id="MXO84360.1"/>
    </source>
</evidence>
<proteinExistence type="predicted"/>
<dbReference type="InterPro" id="IPR050708">
    <property type="entry name" value="T6SS_VgrG/RHS"/>
</dbReference>
<evidence type="ECO:0000313" key="3">
    <source>
        <dbReference type="Proteomes" id="UP000460290"/>
    </source>
</evidence>
<organism evidence="2 3">
    <name type="scientific">Pontixanthobacter aestiaquae</name>
    <dbReference type="NCBI Taxonomy" id="1509367"/>
    <lineage>
        <taxon>Bacteria</taxon>
        <taxon>Pseudomonadati</taxon>
        <taxon>Pseudomonadota</taxon>
        <taxon>Alphaproteobacteria</taxon>
        <taxon>Sphingomonadales</taxon>
        <taxon>Erythrobacteraceae</taxon>
        <taxon>Pontixanthobacter</taxon>
    </lineage>
</organism>
<sequence length="1464" mass="157783">MRTKSLFLSTAAIFPAIFVASPLAAQSITLDAPPVRQPLDENGVDLSTGDIVVPSSTVAIGGSDGLVHTSVRVSDGWRHNYMLSIAVQPDAAGDLYVVQLGGSTRLFRKNGSNFDPEGAELGTLTETSNEFVYTGPGGVEYRFSKALVANGENYYEAVNAVGTQITTPNGFKTSLSYRQDSYQLGAIGQMYTIRLQSVNNNASYQLKIDYEAEMLGTTVTEADAWYRIERVTAINNTEEYCDPVADNCTLTEAWPYIDYDIEVYGSNGILYANNKVTDILGRESQFHTDGNSRLVKVKRPGETTPGMEIAWQNDRVSSITHQGQYTRTYTWTEASGELTSVSTDSLGRTRTVVTDIDEAVVLSDKDALNNTTSYAYDSEGRVTEVTAPEGNKTQITRDARGRVTEVRQKPKNGPLADIVTTSTYPALTSGTTCANAVTCDSPLSTTDPRGNTTNYTYDPVHGGVLTVELPAAGTGEPRATSTFTYASQTAKIKNSSGNLVLAADPITKPVSVSRCRVGASCAGTADEQVIAITYDNTQAENLQPYQVTAKAGDGTLARTVTTQYDRLGNVLTTDGPLAGAVDVARNHYDDAGQLIGSVSPDPDGAGSLKNLATRITYNDDGQVTVRESGSVAGQTEADWAGFTVDTKAVTTYDEFGRVETSAQVATSGTTQYSIAQYSYDYAGRLECTAQRMNAPTTSTALPADACTPMTAGTHGDDRITRTYYDAADRVTEVWSGVGTALAQQSSEYSYTNNGAVRWMEDAKDNRTSYYQDGFDRNYLIRYPDPANPGTSLATDRELVTYDAAGNILSHRSRRNELITFTYDDLGRLTHKNVPNRAGLSTTHTRDVYYGYDLTGALTYANFSSPTGEGLSFTYDALGQLVTATTDLDGQSRTLSYQYDDAGRRTRITHPDAAYFTYDWDHAGRFKRLKASTGTSLVTNVFAQNGTLQRRVRSGTAPQEFFYYDAAKRLDEIFINHSDNTKDVRTDWSFNPAGQVIAENIDNNQFATHALPTADIDYTANGLNQYTAVDGFTQDYDINGNLTVSRQSDGMGGTDSTTYIYDTENRLVSISGTSNATLTYDPFGRLYRVTDGVTSDTRFHYDGDALVGEYNASGALLDRYVHGVSAGDDPLVWYEGSSTAVADANFLYTDRRGSVMAVFQRDGTIKAINTYDEYGVPGPSGTAQNLGRFRYTGQTWIPEAGLYYYKARMYSPTLGRFMQTDPIGYADGMNLYAYVGNDPVNFVDPTGTVGEQGVDPNALNSGPIIVTAPGSGCRGGGGILVYRPGWGDYSCADRESISGDSLSLELGLFQGGDGAGGEIVVNGYTKSRPIDRLKKSLGADPCSIFSSGLASEGFAPYPISTASLASSVAHAIAMHNGSRPGKSEFSKKFLNPKNLAGAISVAVQGNPIGDLTGARYYTVNVGTEVGYDAKNSGYTNYLTVIVRKVDGVGIIGTAFPGCSPIILDL</sequence>
<feature type="signal peptide" evidence="1">
    <location>
        <begin position="1"/>
        <end position="25"/>
    </location>
</feature>
<evidence type="ECO:0000256" key="1">
    <source>
        <dbReference type="SAM" id="SignalP"/>
    </source>
</evidence>
<dbReference type="PANTHER" id="PTHR32305">
    <property type="match status" value="1"/>
</dbReference>
<dbReference type="Gene3D" id="2.180.10.10">
    <property type="entry name" value="RHS repeat-associated core"/>
    <property type="match status" value="2"/>
</dbReference>
<keyword evidence="3" id="KW-1185">Reference proteome</keyword>
<dbReference type="InterPro" id="IPR006530">
    <property type="entry name" value="YD"/>
</dbReference>
<protein>
    <recommendedName>
        <fullName evidence="4">RHS repeat-associated core domain-containing protein</fullName>
    </recommendedName>
</protein>
<gene>
    <name evidence="2" type="ORF">GRI35_13370</name>
</gene>